<name>A2FR41_TRIV3</name>
<dbReference type="EMBL" id="DS113956">
    <property type="protein sequence ID" value="EAX92630.1"/>
    <property type="molecule type" value="Genomic_DNA"/>
</dbReference>
<keyword evidence="2" id="KW-1185">Reference proteome</keyword>
<dbReference type="VEuPathDB" id="TrichDB:TVAGG3_0030660"/>
<evidence type="ECO:0000313" key="1">
    <source>
        <dbReference type="EMBL" id="EAX92630.1"/>
    </source>
</evidence>
<reference evidence="1" key="1">
    <citation type="submission" date="2006-10" db="EMBL/GenBank/DDBJ databases">
        <authorList>
            <person name="Amadeo P."/>
            <person name="Zhao Q."/>
            <person name="Wortman J."/>
            <person name="Fraser-Liggett C."/>
            <person name="Carlton J."/>
        </authorList>
    </citation>
    <scope>NUCLEOTIDE SEQUENCE</scope>
    <source>
        <strain evidence="1">G3</strain>
    </source>
</reference>
<organism evidence="1 2">
    <name type="scientific">Trichomonas vaginalis (strain ATCC PRA-98 / G3)</name>
    <dbReference type="NCBI Taxonomy" id="412133"/>
    <lineage>
        <taxon>Eukaryota</taxon>
        <taxon>Metamonada</taxon>
        <taxon>Parabasalia</taxon>
        <taxon>Trichomonadida</taxon>
        <taxon>Trichomonadidae</taxon>
        <taxon>Trichomonas</taxon>
    </lineage>
</organism>
<dbReference type="Proteomes" id="UP000001542">
    <property type="component" value="Unassembled WGS sequence"/>
</dbReference>
<gene>
    <name evidence="1" type="ORF">TVAG_421540</name>
</gene>
<evidence type="ECO:0000313" key="2">
    <source>
        <dbReference type="Proteomes" id="UP000001542"/>
    </source>
</evidence>
<protein>
    <submittedName>
        <fullName evidence="1">Uncharacterized protein</fullName>
    </submittedName>
</protein>
<dbReference type="VEuPathDB" id="TrichDB:TVAG_421540"/>
<sequence length="391" mass="44867">MEIWHKAFPELYGDNPYGKASIAVNADTNEWSCHQSDIVNKYGAKLIWESSTPQKTVDGTLNFNEIDPYSIKITQTKNTTTFDQNCPDTAEECKLVKKYGIRDSSGALRGTQENDYLLCPVILSDEVIEYQLKSYYEKKETICYDGVAIRNFDQTFASYGLSHDVIKTVSPYVLYTDNDDQEYINSYCGMFKILKKLENDSPKGFIVESHKIYPQSAQFIGSVLYKHRRREQYSIFQDPDKIGLWNTRFSLGSKVISLMDELGSDYKEDWMCTAPVIGAMVTGIKYRETENIWQNYSALFTYLNASYDRYGTLFNDIFDDATYMANGDSRVEENPFFYFAVYCKNDGSNCYANFVHSKNANTKYYIKMKDTDATCNTKQGDGVSCTKLEGR</sequence>
<dbReference type="InParanoid" id="A2FR41"/>
<dbReference type="RefSeq" id="XP_001305560.1">
    <property type="nucleotide sequence ID" value="XM_001305559.1"/>
</dbReference>
<dbReference type="KEGG" id="tva:4750343"/>
<dbReference type="AlphaFoldDB" id="A2FR41"/>
<reference evidence="1" key="2">
    <citation type="journal article" date="2007" name="Science">
        <title>Draft genome sequence of the sexually transmitted pathogen Trichomonas vaginalis.</title>
        <authorList>
            <person name="Carlton J.M."/>
            <person name="Hirt R.P."/>
            <person name="Silva J.C."/>
            <person name="Delcher A.L."/>
            <person name="Schatz M."/>
            <person name="Zhao Q."/>
            <person name="Wortman J.R."/>
            <person name="Bidwell S.L."/>
            <person name="Alsmark U.C.M."/>
            <person name="Besteiro S."/>
            <person name="Sicheritz-Ponten T."/>
            <person name="Noel C.J."/>
            <person name="Dacks J.B."/>
            <person name="Foster P.G."/>
            <person name="Simillion C."/>
            <person name="Van de Peer Y."/>
            <person name="Miranda-Saavedra D."/>
            <person name="Barton G.J."/>
            <person name="Westrop G.D."/>
            <person name="Mueller S."/>
            <person name="Dessi D."/>
            <person name="Fiori P.L."/>
            <person name="Ren Q."/>
            <person name="Paulsen I."/>
            <person name="Zhang H."/>
            <person name="Bastida-Corcuera F.D."/>
            <person name="Simoes-Barbosa A."/>
            <person name="Brown M.T."/>
            <person name="Hayes R.D."/>
            <person name="Mukherjee M."/>
            <person name="Okumura C.Y."/>
            <person name="Schneider R."/>
            <person name="Smith A.J."/>
            <person name="Vanacova S."/>
            <person name="Villalvazo M."/>
            <person name="Haas B.J."/>
            <person name="Pertea M."/>
            <person name="Feldblyum T.V."/>
            <person name="Utterback T.R."/>
            <person name="Shu C.L."/>
            <person name="Osoegawa K."/>
            <person name="de Jong P.J."/>
            <person name="Hrdy I."/>
            <person name="Horvathova L."/>
            <person name="Zubacova Z."/>
            <person name="Dolezal P."/>
            <person name="Malik S.B."/>
            <person name="Logsdon J.M. Jr."/>
            <person name="Henze K."/>
            <person name="Gupta A."/>
            <person name="Wang C.C."/>
            <person name="Dunne R.L."/>
            <person name="Upcroft J.A."/>
            <person name="Upcroft P."/>
            <person name="White O."/>
            <person name="Salzberg S.L."/>
            <person name="Tang P."/>
            <person name="Chiu C.-H."/>
            <person name="Lee Y.-S."/>
            <person name="Embley T.M."/>
            <person name="Coombs G.H."/>
            <person name="Mottram J.C."/>
            <person name="Tachezy J."/>
            <person name="Fraser-Liggett C.M."/>
            <person name="Johnson P.J."/>
        </authorList>
    </citation>
    <scope>NUCLEOTIDE SEQUENCE [LARGE SCALE GENOMIC DNA]</scope>
    <source>
        <strain evidence="1">G3</strain>
    </source>
</reference>
<proteinExistence type="predicted"/>
<accession>A2FR41</accession>